<comment type="caution">
    <text evidence="3">The sequence shown here is derived from an EMBL/GenBank/DDBJ whole genome shotgun (WGS) entry which is preliminary data.</text>
</comment>
<dbReference type="SUPFAM" id="SSF48317">
    <property type="entry name" value="Acid phosphatase/Vanadium-dependent haloperoxidase"/>
    <property type="match status" value="1"/>
</dbReference>
<dbReference type="Pfam" id="PF01569">
    <property type="entry name" value="PAP2"/>
    <property type="match status" value="1"/>
</dbReference>
<dbReference type="EMBL" id="JAHYXK010000017">
    <property type="protein sequence ID" value="MBW7468701.1"/>
    <property type="molecule type" value="Genomic_DNA"/>
</dbReference>
<dbReference type="PRINTS" id="PR00483">
    <property type="entry name" value="BACPHPHTASE"/>
</dbReference>
<feature type="signal peptide" evidence="1">
    <location>
        <begin position="1"/>
        <end position="21"/>
    </location>
</feature>
<proteinExistence type="predicted"/>
<protein>
    <submittedName>
        <fullName evidence="3">Phosphatase PAP2 family protein</fullName>
    </submittedName>
</protein>
<evidence type="ECO:0000259" key="2">
    <source>
        <dbReference type="Pfam" id="PF01569"/>
    </source>
</evidence>
<reference evidence="3 4" key="1">
    <citation type="journal article" date="2016" name="Int. J. Syst. Evol. Microbiol.">
        <title>Pontibacter aydingkolensis sp. nov., isolated from soil of a salt lake.</title>
        <authorList>
            <person name="Osman G."/>
            <person name="Zhang T."/>
            <person name="Lou K."/>
            <person name="Gao Y."/>
            <person name="Chang W."/>
            <person name="Lin Q."/>
            <person name="Yang H.M."/>
            <person name="Huo X.D."/>
            <person name="Wang N."/>
        </authorList>
    </citation>
    <scope>NUCLEOTIDE SEQUENCE [LARGE SCALE GENOMIC DNA]</scope>
    <source>
        <strain evidence="3 4">KACC 19255</strain>
    </source>
</reference>
<name>A0ABS7CXY3_9BACT</name>
<keyword evidence="1" id="KW-0732">Signal</keyword>
<feature type="domain" description="Phosphatidic acid phosphatase type 2/haloperoxidase" evidence="2">
    <location>
        <begin position="184"/>
        <end position="263"/>
    </location>
</feature>
<evidence type="ECO:0000256" key="1">
    <source>
        <dbReference type="SAM" id="SignalP"/>
    </source>
</evidence>
<accession>A0ABS7CXY3</accession>
<organism evidence="3 4">
    <name type="scientific">Pontibacter aydingkolensis</name>
    <dbReference type="NCBI Taxonomy" id="1911536"/>
    <lineage>
        <taxon>Bacteria</taxon>
        <taxon>Pseudomonadati</taxon>
        <taxon>Bacteroidota</taxon>
        <taxon>Cytophagia</taxon>
        <taxon>Cytophagales</taxon>
        <taxon>Hymenobacteraceae</taxon>
        <taxon>Pontibacter</taxon>
    </lineage>
</organism>
<dbReference type="InterPro" id="IPR036938">
    <property type="entry name" value="PAP2/HPO_sf"/>
</dbReference>
<evidence type="ECO:0000313" key="4">
    <source>
        <dbReference type="Proteomes" id="UP000813018"/>
    </source>
</evidence>
<dbReference type="InterPro" id="IPR000326">
    <property type="entry name" value="PAP2/HPO"/>
</dbReference>
<keyword evidence="4" id="KW-1185">Reference proteome</keyword>
<dbReference type="Gene3D" id="1.20.144.10">
    <property type="entry name" value="Phosphatidic acid phosphatase type 2/haloperoxidase"/>
    <property type="match status" value="1"/>
</dbReference>
<gene>
    <name evidence="3" type="ORF">K0O23_16615</name>
</gene>
<dbReference type="Proteomes" id="UP000813018">
    <property type="component" value="Unassembled WGS sequence"/>
</dbReference>
<evidence type="ECO:0000313" key="3">
    <source>
        <dbReference type="EMBL" id="MBW7468701.1"/>
    </source>
</evidence>
<dbReference type="InterPro" id="IPR001011">
    <property type="entry name" value="Acid_Pase_classA_bac"/>
</dbReference>
<sequence>MSVVYTLLIGIFMLAGLTAQAQTSQQKSIKYKSISPATDHYKIISIGNPIAKGGELESIVFPEKEFRRGAYLKMRTVYLDMPVNTFKIKPYPANSSEQTRQELDFLLELQQKRTAADAALTDTMAIVYYDPYTVNPNEADYSRNVNSLFYVGRNLGPWFTPQQLPVTSRVLQNVIQDATFYFFSLKAQFNRARPYHLEPALQNLEAPGHASYPSGHSSASHVHAYLLSHLLPAYKDAFLANAYDMAFSREIRGVHYPSDSEAGREFAEQFVTQLLKNKKFKADLEAMKAEIHKAMAANKLSSVN</sequence>
<feature type="chain" id="PRO_5047173537" evidence="1">
    <location>
        <begin position="22"/>
        <end position="304"/>
    </location>
</feature>